<organism evidence="2 3">
    <name type="scientific">Nocardiopsis mangrovi</name>
    <dbReference type="NCBI Taxonomy" id="1179818"/>
    <lineage>
        <taxon>Bacteria</taxon>
        <taxon>Bacillati</taxon>
        <taxon>Actinomycetota</taxon>
        <taxon>Actinomycetes</taxon>
        <taxon>Streptosporangiales</taxon>
        <taxon>Nocardiopsidaceae</taxon>
        <taxon>Nocardiopsis</taxon>
    </lineage>
</organism>
<reference evidence="3" key="1">
    <citation type="journal article" date="2019" name="Int. J. Syst. Evol. Microbiol.">
        <title>The Global Catalogue of Microorganisms (GCM) 10K type strain sequencing project: providing services to taxonomists for standard genome sequencing and annotation.</title>
        <authorList>
            <consortium name="The Broad Institute Genomics Platform"/>
            <consortium name="The Broad Institute Genome Sequencing Center for Infectious Disease"/>
            <person name="Wu L."/>
            <person name="Ma J."/>
        </authorList>
    </citation>
    <scope>NUCLEOTIDE SEQUENCE [LARGE SCALE GENOMIC DNA]</scope>
    <source>
        <strain evidence="3">XZYJ18</strain>
    </source>
</reference>
<feature type="region of interest" description="Disordered" evidence="1">
    <location>
        <begin position="1"/>
        <end position="37"/>
    </location>
</feature>
<evidence type="ECO:0000256" key="1">
    <source>
        <dbReference type="SAM" id="MobiDB-lite"/>
    </source>
</evidence>
<keyword evidence="3" id="KW-1185">Reference proteome</keyword>
<gene>
    <name evidence="2" type="ORF">ACFO4E_13520</name>
</gene>
<name>A0ABV9DWW0_9ACTN</name>
<accession>A0ABV9DWW0</accession>
<dbReference type="EMBL" id="JBHSFQ010000011">
    <property type="protein sequence ID" value="MFC4562878.1"/>
    <property type="molecule type" value="Genomic_DNA"/>
</dbReference>
<proteinExistence type="predicted"/>
<evidence type="ECO:0000313" key="3">
    <source>
        <dbReference type="Proteomes" id="UP001595923"/>
    </source>
</evidence>
<dbReference type="Proteomes" id="UP001595923">
    <property type="component" value="Unassembled WGS sequence"/>
</dbReference>
<dbReference type="RefSeq" id="WP_378574440.1">
    <property type="nucleotide sequence ID" value="NZ_JBHSFQ010000011.1"/>
</dbReference>
<sequence length="156" mass="15670">MPFWSGVLRGNSIPESGPAGEGDTPEGGPARPAAPAAEDSALLSGLAGVRMPAPFAPADPPPAVDIAPFAGTYTREGVVITVGERDGTPHLVYEFVGGMKELSPPLVADLLPVSESVFAASGAGAFSEDWMPVVFSALPDGTGCAYIGMGCAPKTG</sequence>
<comment type="caution">
    <text evidence="2">The sequence shown here is derived from an EMBL/GenBank/DDBJ whole genome shotgun (WGS) entry which is preliminary data.</text>
</comment>
<feature type="compositionally biased region" description="Low complexity" evidence="1">
    <location>
        <begin position="26"/>
        <end position="37"/>
    </location>
</feature>
<evidence type="ECO:0000313" key="2">
    <source>
        <dbReference type="EMBL" id="MFC4562878.1"/>
    </source>
</evidence>
<protein>
    <submittedName>
        <fullName evidence="2">Uncharacterized protein</fullName>
    </submittedName>
</protein>